<dbReference type="EMBL" id="KZ679266">
    <property type="protein sequence ID" value="PTB38187.1"/>
    <property type="molecule type" value="Genomic_DNA"/>
</dbReference>
<keyword evidence="2" id="KW-1185">Reference proteome</keyword>
<evidence type="ECO:0000313" key="1">
    <source>
        <dbReference type="EMBL" id="PTB38187.1"/>
    </source>
</evidence>
<gene>
    <name evidence="1" type="ORF">M441DRAFT_248191</name>
</gene>
<evidence type="ECO:0000313" key="2">
    <source>
        <dbReference type="Proteomes" id="UP000240493"/>
    </source>
</evidence>
<dbReference type="AlphaFoldDB" id="A0A2T3Z066"/>
<reference evidence="1 2" key="1">
    <citation type="submission" date="2016-07" db="EMBL/GenBank/DDBJ databases">
        <title>Multiple horizontal gene transfer events from other fungi enriched the ability of initially mycotrophic Trichoderma (Ascomycota) to feed on dead plant biomass.</title>
        <authorList>
            <consortium name="DOE Joint Genome Institute"/>
            <person name="Aerts A."/>
            <person name="Atanasova L."/>
            <person name="Chenthamara K."/>
            <person name="Zhang J."/>
            <person name="Grujic M."/>
            <person name="Henrissat B."/>
            <person name="Kuo A."/>
            <person name="Salamov A."/>
            <person name="Lipzen A."/>
            <person name="Labutti K."/>
            <person name="Barry K."/>
            <person name="Miao Y."/>
            <person name="Rahimi M.J."/>
            <person name="Shen Q."/>
            <person name="Grigoriev I.V."/>
            <person name="Kubicek C.P."/>
            <person name="Druzhinina I.S."/>
        </authorList>
    </citation>
    <scope>NUCLEOTIDE SEQUENCE [LARGE SCALE GENOMIC DNA]</scope>
    <source>
        <strain evidence="1 2">CBS 433.97</strain>
    </source>
</reference>
<accession>A0A2T3Z066</accession>
<name>A0A2T3Z066_TRIA4</name>
<sequence>MIQGQQVKLKLLICTKRTRRRWLLSTLAILALVSSSTLRDSCHRHGTPRYLALVTSLPLPGWASQAQNWSPPCAGRVPLERCSTVHVRPVQRVHCVPPARLARLSCFSNLFFRLVSPAQCQPVIRAGRARFLRRPMTCFRALPLPPAPVF</sequence>
<protein>
    <submittedName>
        <fullName evidence="1">Uncharacterized protein</fullName>
    </submittedName>
</protein>
<dbReference type="Proteomes" id="UP000240493">
    <property type="component" value="Unassembled WGS sequence"/>
</dbReference>
<organism evidence="1 2">
    <name type="scientific">Trichoderma asperellum (strain ATCC 204424 / CBS 433.97 / NBRC 101777)</name>
    <dbReference type="NCBI Taxonomy" id="1042311"/>
    <lineage>
        <taxon>Eukaryota</taxon>
        <taxon>Fungi</taxon>
        <taxon>Dikarya</taxon>
        <taxon>Ascomycota</taxon>
        <taxon>Pezizomycotina</taxon>
        <taxon>Sordariomycetes</taxon>
        <taxon>Hypocreomycetidae</taxon>
        <taxon>Hypocreales</taxon>
        <taxon>Hypocreaceae</taxon>
        <taxon>Trichoderma</taxon>
    </lineage>
</organism>
<proteinExistence type="predicted"/>